<dbReference type="PROSITE" id="PS50011">
    <property type="entry name" value="PROTEIN_KINASE_DOM"/>
    <property type="match status" value="1"/>
</dbReference>
<dbReference type="Pfam" id="PF00005">
    <property type="entry name" value="ABC_tran"/>
    <property type="match status" value="1"/>
</dbReference>
<organism evidence="7 8">
    <name type="scientific">Zizania palustris</name>
    <name type="common">Northern wild rice</name>
    <dbReference type="NCBI Taxonomy" id="103762"/>
    <lineage>
        <taxon>Eukaryota</taxon>
        <taxon>Viridiplantae</taxon>
        <taxon>Streptophyta</taxon>
        <taxon>Embryophyta</taxon>
        <taxon>Tracheophyta</taxon>
        <taxon>Spermatophyta</taxon>
        <taxon>Magnoliopsida</taxon>
        <taxon>Liliopsida</taxon>
        <taxon>Poales</taxon>
        <taxon>Poaceae</taxon>
        <taxon>BOP clade</taxon>
        <taxon>Oryzoideae</taxon>
        <taxon>Oryzeae</taxon>
        <taxon>Zizaniinae</taxon>
        <taxon>Zizania</taxon>
    </lineage>
</organism>
<dbReference type="GO" id="GO:0016887">
    <property type="term" value="F:ATP hydrolysis activity"/>
    <property type="evidence" value="ECO:0007669"/>
    <property type="project" value="InterPro"/>
</dbReference>
<dbReference type="InterPro" id="IPR050352">
    <property type="entry name" value="ABCG_transporters"/>
</dbReference>
<keyword evidence="8" id="KW-1185">Reference proteome</keyword>
<accession>A0A8J5WD92</accession>
<comment type="subcellular location">
    <subcellularLocation>
        <location evidence="1">Membrane</location>
        <topology evidence="1">Multi-pass membrane protein</topology>
    </subcellularLocation>
</comment>
<gene>
    <name evidence="7" type="ORF">GUJ93_ZPchr0010g11065</name>
</gene>
<evidence type="ECO:0000259" key="6">
    <source>
        <dbReference type="PROSITE" id="PS50011"/>
    </source>
</evidence>
<reference evidence="7" key="1">
    <citation type="journal article" date="2021" name="bioRxiv">
        <title>Whole Genome Assembly and Annotation of Northern Wild Rice, Zizania palustris L., Supports a Whole Genome Duplication in the Zizania Genus.</title>
        <authorList>
            <person name="Haas M."/>
            <person name="Kono T."/>
            <person name="Macchietto M."/>
            <person name="Millas R."/>
            <person name="McGilp L."/>
            <person name="Shao M."/>
            <person name="Duquette J."/>
            <person name="Hirsch C.N."/>
            <person name="Kimball J."/>
        </authorList>
    </citation>
    <scope>NUCLEOTIDE SEQUENCE</scope>
    <source>
        <tissue evidence="7">Fresh leaf tissue</tissue>
    </source>
</reference>
<dbReference type="PANTHER" id="PTHR48041">
    <property type="entry name" value="ABC TRANSPORTER G FAMILY MEMBER 28"/>
    <property type="match status" value="1"/>
</dbReference>
<protein>
    <recommendedName>
        <fullName evidence="6">Protein kinase domain-containing protein</fullName>
    </recommendedName>
</protein>
<proteinExistence type="predicted"/>
<keyword evidence="2" id="KW-0813">Transport</keyword>
<dbReference type="GO" id="GO:0042626">
    <property type="term" value="F:ATPase-coupled transmembrane transporter activity"/>
    <property type="evidence" value="ECO:0007669"/>
    <property type="project" value="TreeGrafter"/>
</dbReference>
<evidence type="ECO:0000256" key="4">
    <source>
        <dbReference type="ARBA" id="ARBA00022989"/>
    </source>
</evidence>
<evidence type="ECO:0000256" key="5">
    <source>
        <dbReference type="ARBA" id="ARBA00023136"/>
    </source>
</evidence>
<reference evidence="7" key="2">
    <citation type="submission" date="2021-02" db="EMBL/GenBank/DDBJ databases">
        <authorList>
            <person name="Kimball J.A."/>
            <person name="Haas M.W."/>
            <person name="Macchietto M."/>
            <person name="Kono T."/>
            <person name="Duquette J."/>
            <person name="Shao M."/>
        </authorList>
    </citation>
    <scope>NUCLEOTIDE SEQUENCE</scope>
    <source>
        <tissue evidence="7">Fresh leaf tissue</tissue>
    </source>
</reference>
<dbReference type="GO" id="GO:0004672">
    <property type="term" value="F:protein kinase activity"/>
    <property type="evidence" value="ECO:0007669"/>
    <property type="project" value="InterPro"/>
</dbReference>
<dbReference type="PANTHER" id="PTHR48041:SF41">
    <property type="entry name" value="ABC TRANSPORTER G FAMILY"/>
    <property type="match status" value="1"/>
</dbReference>
<dbReference type="GO" id="GO:0016020">
    <property type="term" value="C:membrane"/>
    <property type="evidence" value="ECO:0007669"/>
    <property type="project" value="UniProtKB-SubCell"/>
</dbReference>
<comment type="caution">
    <text evidence="7">The sequence shown here is derived from an EMBL/GenBank/DDBJ whole genome shotgun (WGS) entry which is preliminary data.</text>
</comment>
<keyword evidence="5" id="KW-0472">Membrane</keyword>
<sequence>MARFVLSNTFGEAKPGHLLAIMGPSGSGKTTLLNVLAGQLTSSPSLHLSGYLYINGRPMSEGGYKIAYVRQEDLFFSQLTVREMLSLATELQLPDTFAPERKESYVNDLLFRLRLVSAINTSNGCTDKDKMKSIKIISIIGLEELRKIASMNLKPPTKIDVHKSFDENDIPSKSWNSCVKIALGFARALEYLHETCSPSVVHKNFKTSNIFLDSELNPHLSDSGFVDLTPNQDFPRFMANICTLWSMVKMLYTLHSDYMVEKLGIEESKIENLGNLLYKNYDMTMASLRAVSYSFDYDEYHSFVHGRLPYENIKLDPVLKHILKTQEAPSQEHADMSRNG</sequence>
<evidence type="ECO:0000313" key="7">
    <source>
        <dbReference type="EMBL" id="KAG8088740.1"/>
    </source>
</evidence>
<keyword evidence="4" id="KW-1133">Transmembrane helix</keyword>
<dbReference type="InterPro" id="IPR003593">
    <property type="entry name" value="AAA+_ATPase"/>
</dbReference>
<dbReference type="OrthoDB" id="66620at2759"/>
<dbReference type="AlphaFoldDB" id="A0A8J5WD92"/>
<dbReference type="Proteomes" id="UP000729402">
    <property type="component" value="Unassembled WGS sequence"/>
</dbReference>
<evidence type="ECO:0000256" key="3">
    <source>
        <dbReference type="ARBA" id="ARBA00022692"/>
    </source>
</evidence>
<dbReference type="InterPro" id="IPR003439">
    <property type="entry name" value="ABC_transporter-like_ATP-bd"/>
</dbReference>
<name>A0A8J5WD92_ZIZPA</name>
<dbReference type="InterPro" id="IPR000719">
    <property type="entry name" value="Prot_kinase_dom"/>
</dbReference>
<evidence type="ECO:0000313" key="8">
    <source>
        <dbReference type="Proteomes" id="UP000729402"/>
    </source>
</evidence>
<keyword evidence="3" id="KW-0812">Transmembrane</keyword>
<dbReference type="EMBL" id="JAAALK010000082">
    <property type="protein sequence ID" value="KAG8088740.1"/>
    <property type="molecule type" value="Genomic_DNA"/>
</dbReference>
<dbReference type="SMART" id="SM00382">
    <property type="entry name" value="AAA"/>
    <property type="match status" value="1"/>
</dbReference>
<feature type="domain" description="Protein kinase" evidence="6">
    <location>
        <begin position="53"/>
        <end position="340"/>
    </location>
</feature>
<dbReference type="GO" id="GO:0005524">
    <property type="term" value="F:ATP binding"/>
    <property type="evidence" value="ECO:0007669"/>
    <property type="project" value="InterPro"/>
</dbReference>
<evidence type="ECO:0000256" key="1">
    <source>
        <dbReference type="ARBA" id="ARBA00004141"/>
    </source>
</evidence>
<evidence type="ECO:0000256" key="2">
    <source>
        <dbReference type="ARBA" id="ARBA00022448"/>
    </source>
</evidence>